<dbReference type="InterPro" id="IPR006127">
    <property type="entry name" value="ZnuA-like"/>
</dbReference>
<comment type="subcellular location">
    <subcellularLocation>
        <location evidence="1">Cell envelope</location>
    </subcellularLocation>
</comment>
<protein>
    <submittedName>
        <fullName evidence="7">Metal ABC transporter substrate-binding protein</fullName>
    </submittedName>
</protein>
<evidence type="ECO:0000256" key="3">
    <source>
        <dbReference type="ARBA" id="ARBA00022723"/>
    </source>
</evidence>
<dbReference type="PANTHER" id="PTHR42953">
    <property type="entry name" value="HIGH-AFFINITY ZINC UPTAKE SYSTEM PROTEIN ZNUA-RELATED"/>
    <property type="match status" value="1"/>
</dbReference>
<dbReference type="EMBL" id="JBHLUB010000031">
    <property type="protein sequence ID" value="MFC0582562.1"/>
    <property type="molecule type" value="Genomic_DNA"/>
</dbReference>
<comment type="caution">
    <text evidence="7">The sequence shown here is derived from an EMBL/GenBank/DDBJ whole genome shotgun (WGS) entry which is preliminary data.</text>
</comment>
<evidence type="ECO:0000313" key="8">
    <source>
        <dbReference type="Proteomes" id="UP001589862"/>
    </source>
</evidence>
<dbReference type="SUPFAM" id="SSF53807">
    <property type="entry name" value="Helical backbone' metal receptor"/>
    <property type="match status" value="1"/>
</dbReference>
<dbReference type="RefSeq" id="WP_377459816.1">
    <property type="nucleotide sequence ID" value="NZ_JBHLUB010000031.1"/>
</dbReference>
<gene>
    <name evidence="7" type="ORF">ACFFFR_09255</name>
</gene>
<feature type="chain" id="PRO_5045965916" evidence="6">
    <location>
        <begin position="26"/>
        <end position="375"/>
    </location>
</feature>
<evidence type="ECO:0000256" key="1">
    <source>
        <dbReference type="ARBA" id="ARBA00004196"/>
    </source>
</evidence>
<dbReference type="PROSITE" id="PS51257">
    <property type="entry name" value="PROKAR_LIPOPROTEIN"/>
    <property type="match status" value="1"/>
</dbReference>
<evidence type="ECO:0000256" key="6">
    <source>
        <dbReference type="SAM" id="SignalP"/>
    </source>
</evidence>
<feature type="region of interest" description="Disordered" evidence="5">
    <location>
        <begin position="130"/>
        <end position="206"/>
    </location>
</feature>
<dbReference type="Proteomes" id="UP001589862">
    <property type="component" value="Unassembled WGS sequence"/>
</dbReference>
<dbReference type="PANTHER" id="PTHR42953:SF1">
    <property type="entry name" value="METAL-BINDING PROTEIN HI_0362-RELATED"/>
    <property type="match status" value="1"/>
</dbReference>
<dbReference type="Gene3D" id="3.40.50.1980">
    <property type="entry name" value="Nitrogenase molybdenum iron protein domain"/>
    <property type="match status" value="3"/>
</dbReference>
<sequence>MSISRKPRSSSIARFGLLAGAAAFALTGCTQNADSGGENDTSTQGLTVVASTDVYQDLAERVLGEHGSATAIVTGAAQDPHSYEASPQDKLTLEKADVIVANGGGYDPFIDQLTEALGNEDKVIEAFKGESSHDHDHDHDHGDEDADKGADDHAEDDHAEDDHAHNDHAEDEHAHDDHAHDDETHDEDAHGEDAHDDHGGHDHEHGENEHVWYDLGLMAEFVTELGEEFGKVDPDNKDSYAANAEELSNQLTTMFEEVKAVNGSGEFLTTEPVAEYLLEDAGFDNATDPQFISAVEHDQDLPPVLLKEAEDQLSSKSVKFLAYNTQTETSQTKTLRAVAEENDIPVLYFTENLPEGQDYIEWMKSNIETVSQLKK</sequence>
<evidence type="ECO:0000256" key="2">
    <source>
        <dbReference type="ARBA" id="ARBA00022448"/>
    </source>
</evidence>
<dbReference type="Pfam" id="PF01297">
    <property type="entry name" value="ZnuA"/>
    <property type="match status" value="1"/>
</dbReference>
<evidence type="ECO:0000313" key="7">
    <source>
        <dbReference type="EMBL" id="MFC0582562.1"/>
    </source>
</evidence>
<evidence type="ECO:0000256" key="4">
    <source>
        <dbReference type="ARBA" id="ARBA00022729"/>
    </source>
</evidence>
<organism evidence="7 8">
    <name type="scientific">Micrococcoides hystricis</name>
    <dbReference type="NCBI Taxonomy" id="1572761"/>
    <lineage>
        <taxon>Bacteria</taxon>
        <taxon>Bacillati</taxon>
        <taxon>Actinomycetota</taxon>
        <taxon>Actinomycetes</taxon>
        <taxon>Micrococcales</taxon>
        <taxon>Micrococcaceae</taxon>
        <taxon>Micrococcoides</taxon>
    </lineage>
</organism>
<proteinExistence type="predicted"/>
<feature type="signal peptide" evidence="6">
    <location>
        <begin position="1"/>
        <end position="25"/>
    </location>
</feature>
<reference evidence="7 8" key="1">
    <citation type="submission" date="2024-09" db="EMBL/GenBank/DDBJ databases">
        <authorList>
            <person name="Sun Q."/>
            <person name="Mori K."/>
        </authorList>
    </citation>
    <scope>NUCLEOTIDE SEQUENCE [LARGE SCALE GENOMIC DNA]</scope>
    <source>
        <strain evidence="7 8">NCAIM B.02604</strain>
    </source>
</reference>
<keyword evidence="4 6" id="KW-0732">Signal</keyword>
<keyword evidence="3" id="KW-0479">Metal-binding</keyword>
<keyword evidence="2" id="KW-0813">Transport</keyword>
<evidence type="ECO:0000256" key="5">
    <source>
        <dbReference type="SAM" id="MobiDB-lite"/>
    </source>
</evidence>
<dbReference type="InterPro" id="IPR050492">
    <property type="entry name" value="Bact_metal-bind_prot9"/>
</dbReference>
<name>A0ABV6PDT3_9MICC</name>
<keyword evidence="8" id="KW-1185">Reference proteome</keyword>
<accession>A0ABV6PDT3</accession>